<feature type="region of interest" description="Disordered" evidence="1">
    <location>
        <begin position="107"/>
        <end position="127"/>
    </location>
</feature>
<evidence type="ECO:0000259" key="2">
    <source>
        <dbReference type="Pfam" id="PF19493"/>
    </source>
</evidence>
<proteinExistence type="predicted"/>
<name>A0ABZ0LLX2_9ACTN</name>
<evidence type="ECO:0000256" key="1">
    <source>
        <dbReference type="SAM" id="MobiDB-lite"/>
    </source>
</evidence>
<dbReference type="InterPro" id="IPR045794">
    <property type="entry name" value="Trypco1"/>
</dbReference>
<organism evidence="3 4">
    <name type="scientific">Streptomyces solicathayae</name>
    <dbReference type="NCBI Taxonomy" id="3081768"/>
    <lineage>
        <taxon>Bacteria</taxon>
        <taxon>Bacillati</taxon>
        <taxon>Actinomycetota</taxon>
        <taxon>Actinomycetes</taxon>
        <taxon>Kitasatosporales</taxon>
        <taxon>Streptomycetaceae</taxon>
        <taxon>Streptomyces</taxon>
    </lineage>
</organism>
<dbReference type="Pfam" id="PF19493">
    <property type="entry name" value="Trypco1"/>
    <property type="match status" value="1"/>
</dbReference>
<sequence>MSSQLVQLEMPDGQVLWATVAEDDGPSDSGLGDRLTEKLHGFHESLQVVATNVRDAVASARPDEVSVEFGLELAAGESGVVAALVGGSGKAAFKVTLTWNGVAEHAAPAPQAATGPVPVPASSPAVD</sequence>
<dbReference type="Proteomes" id="UP001301731">
    <property type="component" value="Chromosome"/>
</dbReference>
<feature type="domain" description="Trypsin-co-occurring" evidence="2">
    <location>
        <begin position="9"/>
        <end position="100"/>
    </location>
</feature>
<dbReference type="RefSeq" id="WP_318101052.1">
    <property type="nucleotide sequence ID" value="NZ_CP137573.1"/>
</dbReference>
<reference evidence="3 4" key="1">
    <citation type="submission" date="2023-10" db="EMBL/GenBank/DDBJ databases">
        <title>The genome sequence of Streptomyces sp. HUAS YS2.</title>
        <authorList>
            <person name="Mo P."/>
        </authorList>
    </citation>
    <scope>NUCLEOTIDE SEQUENCE [LARGE SCALE GENOMIC DNA]</scope>
    <source>
        <strain evidence="3 4">HUAS YS2</strain>
    </source>
</reference>
<dbReference type="EMBL" id="CP137573">
    <property type="protein sequence ID" value="WOX20439.1"/>
    <property type="molecule type" value="Genomic_DNA"/>
</dbReference>
<gene>
    <name evidence="3" type="ORF">R2D22_03175</name>
</gene>
<keyword evidence="4" id="KW-1185">Reference proteome</keyword>
<accession>A0ABZ0LLX2</accession>
<evidence type="ECO:0000313" key="3">
    <source>
        <dbReference type="EMBL" id="WOX20439.1"/>
    </source>
</evidence>
<evidence type="ECO:0000313" key="4">
    <source>
        <dbReference type="Proteomes" id="UP001301731"/>
    </source>
</evidence>
<dbReference type="NCBIfam" id="NF041216">
    <property type="entry name" value="CU044_2847_fam"/>
    <property type="match status" value="1"/>
</dbReference>
<protein>
    <submittedName>
        <fullName evidence="3">CU044_2847 family protein</fullName>
    </submittedName>
</protein>